<evidence type="ECO:0000256" key="2">
    <source>
        <dbReference type="ARBA" id="ARBA00022980"/>
    </source>
</evidence>
<comment type="similarity">
    <text evidence="1">Belongs to the universal ribosomal protein uL23 family.</text>
</comment>
<dbReference type="InterPro" id="IPR003010">
    <property type="entry name" value="C-N_Hydrolase"/>
</dbReference>
<feature type="non-terminal residue" evidence="6">
    <location>
        <position position="1"/>
    </location>
</feature>
<dbReference type="InterPro" id="IPR039703">
    <property type="entry name" value="Nta1"/>
</dbReference>
<evidence type="ECO:0000256" key="3">
    <source>
        <dbReference type="ARBA" id="ARBA00023274"/>
    </source>
</evidence>
<evidence type="ECO:0000256" key="1">
    <source>
        <dbReference type="ARBA" id="ARBA00006700"/>
    </source>
</evidence>
<dbReference type="InterPro" id="IPR012678">
    <property type="entry name" value="Ribosomal_uL23/eL15/eS24_sf"/>
</dbReference>
<sequence>TDKPKKTTQTAETRIEGSKEKEKVKAGKSKEKAKALAAKKAIVKGVHEKAKKKIRTTTTFRRPKTLRLPRAPKYVRKSIPHAPRMDQYRILKNPLNTESAMKKIEDTNTLVFIVDVQANKRQIKEAVKKLYDVDAQKINTLIRPDGTKKAYVRLTADVDALDVANKVFMVIHIIISCLQFNPTIGEVQMNQRRASEMLEKYQPGEIDILVLPEMAFTEQILPYLEDAETGTTVRWAKAQALRLHAFVMVGYPQIVKGNPDKCYNSICFVDRNGDLIETYQKTFLFRTDESWAEEGPGFKSIHVPDLGKVGFGICMDLNPYKFEAEFTAYEFARFHLNQQSEIILCSMAWLSGGVNTVDYWCYRLLPLYDDTYANGENSSSDIQNLDATKNRNILFVVSNRTGTENDAAFCGNSCVVSISPRKQIRRLRTLNDHEETVMVVDVSHLL</sequence>
<dbReference type="Pfam" id="PF00276">
    <property type="entry name" value="Ribosomal_L23"/>
    <property type="match status" value="1"/>
</dbReference>
<dbReference type="Pfam" id="PF03939">
    <property type="entry name" value="Ribosomal_L23eN"/>
    <property type="match status" value="1"/>
</dbReference>
<dbReference type="InterPro" id="IPR036526">
    <property type="entry name" value="C-N_Hydrolase_sf"/>
</dbReference>
<dbReference type="SUPFAM" id="SSF54189">
    <property type="entry name" value="Ribosomal proteins S24e, L23 and L15e"/>
    <property type="match status" value="1"/>
</dbReference>
<dbReference type="InterPro" id="IPR013025">
    <property type="entry name" value="Ribosomal_uL23-like"/>
</dbReference>
<reference evidence="6 7" key="1">
    <citation type="submission" date="2021-06" db="EMBL/GenBank/DDBJ databases">
        <authorList>
            <person name="Kallberg Y."/>
            <person name="Tangrot J."/>
            <person name="Rosling A."/>
        </authorList>
    </citation>
    <scope>NUCLEOTIDE SEQUENCE [LARGE SCALE GENOMIC DNA]</scope>
    <source>
        <strain evidence="6 7">120-4 pot B 10/14</strain>
    </source>
</reference>
<dbReference type="InterPro" id="IPR012677">
    <property type="entry name" value="Nucleotide-bd_a/b_plait_sf"/>
</dbReference>
<dbReference type="Gene3D" id="3.30.70.330">
    <property type="match status" value="1"/>
</dbReference>
<dbReference type="PANTHER" id="PTHR11750">
    <property type="entry name" value="PROTEIN N-TERMINAL AMIDASE"/>
    <property type="match status" value="1"/>
</dbReference>
<dbReference type="PANTHER" id="PTHR11750:SF26">
    <property type="entry name" value="PROTEIN N-TERMINAL AMIDASE"/>
    <property type="match status" value="1"/>
</dbReference>
<keyword evidence="2" id="KW-0689">Ribosomal protein</keyword>
<accession>A0ABN7WF14</accession>
<dbReference type="EMBL" id="CAJVQB010041553">
    <property type="protein sequence ID" value="CAG8829640.1"/>
    <property type="molecule type" value="Genomic_DNA"/>
</dbReference>
<protein>
    <submittedName>
        <fullName evidence="6">25523_t:CDS:1</fullName>
    </submittedName>
</protein>
<dbReference type="Gene3D" id="3.60.110.10">
    <property type="entry name" value="Carbon-nitrogen hydrolase"/>
    <property type="match status" value="1"/>
</dbReference>
<proteinExistence type="inferred from homology"/>
<dbReference type="SUPFAM" id="SSF56317">
    <property type="entry name" value="Carbon-nitrogen hydrolase"/>
    <property type="match status" value="1"/>
</dbReference>
<gene>
    <name evidence="6" type="ORF">GMARGA_LOCUS30041</name>
</gene>
<evidence type="ECO:0000313" key="7">
    <source>
        <dbReference type="Proteomes" id="UP000789901"/>
    </source>
</evidence>
<feature type="compositionally biased region" description="Basic and acidic residues" evidence="4">
    <location>
        <begin position="13"/>
        <end position="31"/>
    </location>
</feature>
<evidence type="ECO:0000256" key="4">
    <source>
        <dbReference type="SAM" id="MobiDB-lite"/>
    </source>
</evidence>
<keyword evidence="7" id="KW-1185">Reference proteome</keyword>
<name>A0ABN7WF14_GIGMA</name>
<dbReference type="PROSITE" id="PS50263">
    <property type="entry name" value="CN_HYDROLASE"/>
    <property type="match status" value="1"/>
</dbReference>
<dbReference type="NCBIfam" id="NF011118">
    <property type="entry name" value="PRK14548.1"/>
    <property type="match status" value="1"/>
</dbReference>
<dbReference type="HAMAP" id="MF_01369_A">
    <property type="entry name" value="Ribosomal_uL23_A"/>
    <property type="match status" value="1"/>
</dbReference>
<keyword evidence="3" id="KW-0687">Ribonucleoprotein</keyword>
<dbReference type="Proteomes" id="UP000789901">
    <property type="component" value="Unassembled WGS sequence"/>
</dbReference>
<dbReference type="Pfam" id="PF00795">
    <property type="entry name" value="CN_hydrolase"/>
    <property type="match status" value="1"/>
</dbReference>
<dbReference type="InterPro" id="IPR005633">
    <property type="entry name" value="Ribosomal_uL23_N"/>
</dbReference>
<organism evidence="6 7">
    <name type="scientific">Gigaspora margarita</name>
    <dbReference type="NCBI Taxonomy" id="4874"/>
    <lineage>
        <taxon>Eukaryota</taxon>
        <taxon>Fungi</taxon>
        <taxon>Fungi incertae sedis</taxon>
        <taxon>Mucoromycota</taxon>
        <taxon>Glomeromycotina</taxon>
        <taxon>Glomeromycetes</taxon>
        <taxon>Diversisporales</taxon>
        <taxon>Gigasporaceae</taxon>
        <taxon>Gigaspora</taxon>
    </lineage>
</organism>
<evidence type="ECO:0000259" key="5">
    <source>
        <dbReference type="PROSITE" id="PS50263"/>
    </source>
</evidence>
<evidence type="ECO:0000313" key="6">
    <source>
        <dbReference type="EMBL" id="CAG8829640.1"/>
    </source>
</evidence>
<feature type="region of interest" description="Disordered" evidence="4">
    <location>
        <begin position="1"/>
        <end position="31"/>
    </location>
</feature>
<comment type="caution">
    <text evidence="6">The sequence shown here is derived from an EMBL/GenBank/DDBJ whole genome shotgun (WGS) entry which is preliminary data.</text>
</comment>
<feature type="domain" description="CN hydrolase" evidence="5">
    <location>
        <begin position="173"/>
        <end position="444"/>
    </location>
</feature>